<dbReference type="STRING" id="1314785.A0A165G3S3"/>
<evidence type="ECO:0000256" key="1">
    <source>
        <dbReference type="ARBA" id="ARBA00004123"/>
    </source>
</evidence>
<protein>
    <recommendedName>
        <fullName evidence="7">CSN8/PSMD8/EIF3K domain-containing protein</fullName>
    </recommendedName>
</protein>
<dbReference type="PANTHER" id="PTHR13339:SF0">
    <property type="entry name" value="COP9 SIGNALOSOME COMPLEX SUBUNIT 8"/>
    <property type="match status" value="1"/>
</dbReference>
<organism evidence="8 9">
    <name type="scientific">Laetiporus sulphureus 93-53</name>
    <dbReference type="NCBI Taxonomy" id="1314785"/>
    <lineage>
        <taxon>Eukaryota</taxon>
        <taxon>Fungi</taxon>
        <taxon>Dikarya</taxon>
        <taxon>Basidiomycota</taxon>
        <taxon>Agaricomycotina</taxon>
        <taxon>Agaricomycetes</taxon>
        <taxon>Polyporales</taxon>
        <taxon>Laetiporus</taxon>
    </lineage>
</organism>
<dbReference type="InterPro" id="IPR033464">
    <property type="entry name" value="CSN8_PSD8_EIF3K"/>
</dbReference>
<dbReference type="GO" id="GO:0010387">
    <property type="term" value="P:COP9 signalosome assembly"/>
    <property type="evidence" value="ECO:0007669"/>
    <property type="project" value="InterPro"/>
</dbReference>
<evidence type="ECO:0000259" key="7">
    <source>
        <dbReference type="Pfam" id="PF10075"/>
    </source>
</evidence>
<evidence type="ECO:0000256" key="6">
    <source>
        <dbReference type="SAM" id="MobiDB-lite"/>
    </source>
</evidence>
<dbReference type="InParanoid" id="A0A165G3S3"/>
<dbReference type="RefSeq" id="XP_040767528.1">
    <property type="nucleotide sequence ID" value="XM_040906246.1"/>
</dbReference>
<dbReference type="GeneID" id="63823275"/>
<comment type="subcellular location">
    <subcellularLocation>
        <location evidence="2">Cytoplasm</location>
    </subcellularLocation>
    <subcellularLocation>
        <location evidence="1">Nucleus</location>
    </subcellularLocation>
</comment>
<proteinExistence type="predicted"/>
<dbReference type="GO" id="GO:0005737">
    <property type="term" value="C:cytoplasm"/>
    <property type="evidence" value="ECO:0007669"/>
    <property type="project" value="UniProtKB-SubCell"/>
</dbReference>
<dbReference type="GO" id="GO:0008180">
    <property type="term" value="C:COP9 signalosome"/>
    <property type="evidence" value="ECO:0007669"/>
    <property type="project" value="UniProtKB-KW"/>
</dbReference>
<dbReference type="OrthoDB" id="5351233at2759"/>
<evidence type="ECO:0000256" key="4">
    <source>
        <dbReference type="ARBA" id="ARBA00022790"/>
    </source>
</evidence>
<accession>A0A165G3S3</accession>
<feature type="domain" description="CSN8/PSMD8/EIF3K" evidence="7">
    <location>
        <begin position="89"/>
        <end position="223"/>
    </location>
</feature>
<feature type="compositionally biased region" description="Pro residues" evidence="6">
    <location>
        <begin position="1"/>
        <end position="10"/>
    </location>
</feature>
<evidence type="ECO:0000256" key="5">
    <source>
        <dbReference type="ARBA" id="ARBA00023242"/>
    </source>
</evidence>
<dbReference type="Pfam" id="PF10075">
    <property type="entry name" value="CSN8_PSD8_EIF3K"/>
    <property type="match status" value="1"/>
</dbReference>
<name>A0A165G3S3_9APHY</name>
<dbReference type="GO" id="GO:0000338">
    <property type="term" value="P:protein deneddylation"/>
    <property type="evidence" value="ECO:0007669"/>
    <property type="project" value="InterPro"/>
</dbReference>
<dbReference type="EMBL" id="KV427611">
    <property type="protein sequence ID" value="KZT09788.1"/>
    <property type="molecule type" value="Genomic_DNA"/>
</dbReference>
<dbReference type="PANTHER" id="PTHR13339">
    <property type="entry name" value="COP9 SIGNALOSOME COMPLEX SUBUNIT 8"/>
    <property type="match status" value="1"/>
</dbReference>
<reference evidence="8 9" key="1">
    <citation type="journal article" date="2016" name="Mol. Biol. Evol.">
        <title>Comparative Genomics of Early-Diverging Mushroom-Forming Fungi Provides Insights into the Origins of Lignocellulose Decay Capabilities.</title>
        <authorList>
            <person name="Nagy L.G."/>
            <person name="Riley R."/>
            <person name="Tritt A."/>
            <person name="Adam C."/>
            <person name="Daum C."/>
            <person name="Floudas D."/>
            <person name="Sun H."/>
            <person name="Yadav J.S."/>
            <person name="Pangilinan J."/>
            <person name="Larsson K.H."/>
            <person name="Matsuura K."/>
            <person name="Barry K."/>
            <person name="Labutti K."/>
            <person name="Kuo R."/>
            <person name="Ohm R.A."/>
            <person name="Bhattacharya S.S."/>
            <person name="Shirouzu T."/>
            <person name="Yoshinaga Y."/>
            <person name="Martin F.M."/>
            <person name="Grigoriev I.V."/>
            <person name="Hibbett D.S."/>
        </authorList>
    </citation>
    <scope>NUCLEOTIDE SEQUENCE [LARGE SCALE GENOMIC DNA]</scope>
    <source>
        <strain evidence="8 9">93-53</strain>
    </source>
</reference>
<dbReference type="AlphaFoldDB" id="A0A165G3S3"/>
<evidence type="ECO:0000313" key="9">
    <source>
        <dbReference type="Proteomes" id="UP000076871"/>
    </source>
</evidence>
<feature type="region of interest" description="Disordered" evidence="6">
    <location>
        <begin position="1"/>
        <end position="39"/>
    </location>
</feature>
<dbReference type="InterPro" id="IPR033205">
    <property type="entry name" value="COP9_CSN8"/>
</dbReference>
<dbReference type="Proteomes" id="UP000076871">
    <property type="component" value="Unassembled WGS sequence"/>
</dbReference>
<keyword evidence="9" id="KW-1185">Reference proteome</keyword>
<sequence>MTGPPTPPPTSQTEIEDAARISAPAQPIPEPTDVPPAQPVAPYQTAVASIQQSSANGNYAELIRIAEEEDMLTLDHGNKARLFVIAPLTLAYLIADDPAAARYVITRLPKNLASTPLASSLIRLLASVWVRKYAAVYSRAEDLFNLCQQSGFSPAELAPTIANMTMVFVESFRKKTFSLLARAYTSINLSLAQAYLGLPIDQILLAASTNGWSYDASTQVLAPPPRGSLRSEVASAPPTLQSFSVIADSVTRV</sequence>
<keyword evidence="3" id="KW-0963">Cytoplasm</keyword>
<keyword evidence="4" id="KW-0736">Signalosome</keyword>
<evidence type="ECO:0000256" key="3">
    <source>
        <dbReference type="ARBA" id="ARBA00022490"/>
    </source>
</evidence>
<evidence type="ECO:0000256" key="2">
    <source>
        <dbReference type="ARBA" id="ARBA00004496"/>
    </source>
</evidence>
<feature type="compositionally biased region" description="Pro residues" evidence="6">
    <location>
        <begin position="26"/>
        <end position="39"/>
    </location>
</feature>
<evidence type="ECO:0000313" key="8">
    <source>
        <dbReference type="EMBL" id="KZT09788.1"/>
    </source>
</evidence>
<gene>
    <name evidence="8" type="ORF">LAESUDRAFT_695639</name>
</gene>
<keyword evidence="5" id="KW-0539">Nucleus</keyword>